<dbReference type="Gene3D" id="3.40.630.30">
    <property type="match status" value="1"/>
</dbReference>
<dbReference type="RefSeq" id="WP_089966676.1">
    <property type="nucleotide sequence ID" value="NZ_FNJM01000002.1"/>
</dbReference>
<dbReference type="CDD" id="cd04301">
    <property type="entry name" value="NAT_SF"/>
    <property type="match status" value="1"/>
</dbReference>
<dbReference type="AlphaFoldDB" id="A0A1H0PTE5"/>
<reference evidence="4 5" key="1">
    <citation type="submission" date="2016-10" db="EMBL/GenBank/DDBJ databases">
        <authorList>
            <person name="de Groot N.N."/>
        </authorList>
    </citation>
    <scope>NUCLEOTIDE SEQUENCE [LARGE SCALE GENOMIC DNA]</scope>
    <source>
        <strain evidence="4 5">DSM 12272</strain>
    </source>
</reference>
<dbReference type="PANTHER" id="PTHR10545">
    <property type="entry name" value="DIAMINE N-ACETYLTRANSFERASE"/>
    <property type="match status" value="1"/>
</dbReference>
<gene>
    <name evidence="4" type="ORF">SAMN04488529_10269</name>
</gene>
<dbReference type="PROSITE" id="PS51186">
    <property type="entry name" value="GNAT"/>
    <property type="match status" value="1"/>
</dbReference>
<protein>
    <submittedName>
        <fullName evidence="4">Acetyltransferase (GNAT) family protein</fullName>
    </submittedName>
</protein>
<keyword evidence="1 4" id="KW-0808">Transferase</keyword>
<evidence type="ECO:0000256" key="1">
    <source>
        <dbReference type="ARBA" id="ARBA00022679"/>
    </source>
</evidence>
<dbReference type="EMBL" id="FNJM01000002">
    <property type="protein sequence ID" value="SDP08437.1"/>
    <property type="molecule type" value="Genomic_DNA"/>
</dbReference>
<dbReference type="STRING" id="94869.SAMN04488529_10269"/>
<dbReference type="InterPro" id="IPR051016">
    <property type="entry name" value="Diverse_Substrate_AcTransf"/>
</dbReference>
<name>A0A1H0PTE5_9CLOT</name>
<organism evidence="4 5">
    <name type="scientific">Clostridium gasigenes</name>
    <dbReference type="NCBI Taxonomy" id="94869"/>
    <lineage>
        <taxon>Bacteria</taxon>
        <taxon>Bacillati</taxon>
        <taxon>Bacillota</taxon>
        <taxon>Clostridia</taxon>
        <taxon>Eubacteriales</taxon>
        <taxon>Clostridiaceae</taxon>
        <taxon>Clostridium</taxon>
    </lineage>
</organism>
<evidence type="ECO:0000256" key="2">
    <source>
        <dbReference type="ARBA" id="ARBA00023315"/>
    </source>
</evidence>
<sequence length="158" mass="18393">MARLVIRDFEMDDFLGINKLMDEVHKLHIDNRPDIYKKTAVVMSKEDFTNSLSNDKTISIVAEIDSIIVGLCIISIRDRIDNKALVSRKVAFVDNLCVLKDYRKQGIGKRLFNEGKKRALEFSVDSLELMVWEFNKKAINFYKSENMNTRSRIMELKL</sequence>
<dbReference type="InterPro" id="IPR016181">
    <property type="entry name" value="Acyl_CoA_acyltransferase"/>
</dbReference>
<evidence type="ECO:0000313" key="4">
    <source>
        <dbReference type="EMBL" id="SDP08437.1"/>
    </source>
</evidence>
<feature type="domain" description="N-acetyltransferase" evidence="3">
    <location>
        <begin position="4"/>
        <end position="158"/>
    </location>
</feature>
<proteinExistence type="predicted"/>
<accession>A0A1H0PTE5</accession>
<evidence type="ECO:0000259" key="3">
    <source>
        <dbReference type="PROSITE" id="PS51186"/>
    </source>
</evidence>
<keyword evidence="5" id="KW-1185">Reference proteome</keyword>
<keyword evidence="2" id="KW-0012">Acyltransferase</keyword>
<dbReference type="Pfam" id="PF00583">
    <property type="entry name" value="Acetyltransf_1"/>
    <property type="match status" value="1"/>
</dbReference>
<dbReference type="InterPro" id="IPR000182">
    <property type="entry name" value="GNAT_dom"/>
</dbReference>
<dbReference type="Proteomes" id="UP000198597">
    <property type="component" value="Unassembled WGS sequence"/>
</dbReference>
<dbReference type="PANTHER" id="PTHR10545:SF29">
    <property type="entry name" value="GH14572P-RELATED"/>
    <property type="match status" value="1"/>
</dbReference>
<dbReference type="OrthoDB" id="9805924at2"/>
<dbReference type="SUPFAM" id="SSF55729">
    <property type="entry name" value="Acyl-CoA N-acyltransferases (Nat)"/>
    <property type="match status" value="1"/>
</dbReference>
<dbReference type="GO" id="GO:0008080">
    <property type="term" value="F:N-acetyltransferase activity"/>
    <property type="evidence" value="ECO:0007669"/>
    <property type="project" value="TreeGrafter"/>
</dbReference>
<evidence type="ECO:0000313" key="5">
    <source>
        <dbReference type="Proteomes" id="UP000198597"/>
    </source>
</evidence>